<gene>
    <name evidence="1" type="ORF">CK203_020154</name>
</gene>
<reference evidence="1 2" key="1">
    <citation type="journal article" date="2018" name="PLoS Genet.">
        <title>Population sequencing reveals clonal diversity and ancestral inbreeding in the grapevine cultivar Chardonnay.</title>
        <authorList>
            <person name="Roach M.J."/>
            <person name="Johnson D.L."/>
            <person name="Bohlmann J."/>
            <person name="van Vuuren H.J."/>
            <person name="Jones S.J."/>
            <person name="Pretorius I.S."/>
            <person name="Schmidt S.A."/>
            <person name="Borneman A.R."/>
        </authorList>
    </citation>
    <scope>NUCLEOTIDE SEQUENCE [LARGE SCALE GENOMIC DNA]</scope>
    <source>
        <strain evidence="2">cv. Chardonnay</strain>
        <tissue evidence="1">Leaf</tissue>
    </source>
</reference>
<accession>A0A438J8N1</accession>
<comment type="caution">
    <text evidence="1">The sequence shown here is derived from an EMBL/GenBank/DDBJ whole genome shotgun (WGS) entry which is preliminary data.</text>
</comment>
<sequence length="108" mass="12152">MAAGATEVMLRCVFDGSISMSDMEIERRPYHRNCSCAMHKLKGVCSNACSQQKNISYSKKQSWDDCSLCIKASKFSSQSCFLVQNREYANEVLSQKRTSLENSYSGLN</sequence>
<proteinExistence type="predicted"/>
<dbReference type="EMBL" id="QGNW01000057">
    <property type="protein sequence ID" value="RVX05301.1"/>
    <property type="molecule type" value="Genomic_DNA"/>
</dbReference>
<evidence type="ECO:0000313" key="1">
    <source>
        <dbReference type="EMBL" id="RVX05301.1"/>
    </source>
</evidence>
<evidence type="ECO:0000313" key="2">
    <source>
        <dbReference type="Proteomes" id="UP000288805"/>
    </source>
</evidence>
<dbReference type="PANTHER" id="PTHR35121:SF4">
    <property type="entry name" value="SWIM-TYPE DOMAIN-CONTAINING PROTEIN"/>
    <property type="match status" value="1"/>
</dbReference>
<name>A0A438J8N1_VITVI</name>
<protein>
    <submittedName>
        <fullName evidence="1">Uncharacterized protein</fullName>
    </submittedName>
</protein>
<organism evidence="1 2">
    <name type="scientific">Vitis vinifera</name>
    <name type="common">Grape</name>
    <dbReference type="NCBI Taxonomy" id="29760"/>
    <lineage>
        <taxon>Eukaryota</taxon>
        <taxon>Viridiplantae</taxon>
        <taxon>Streptophyta</taxon>
        <taxon>Embryophyta</taxon>
        <taxon>Tracheophyta</taxon>
        <taxon>Spermatophyta</taxon>
        <taxon>Magnoliopsida</taxon>
        <taxon>eudicotyledons</taxon>
        <taxon>Gunneridae</taxon>
        <taxon>Pentapetalae</taxon>
        <taxon>rosids</taxon>
        <taxon>Vitales</taxon>
        <taxon>Vitaceae</taxon>
        <taxon>Viteae</taxon>
        <taxon>Vitis</taxon>
    </lineage>
</organism>
<dbReference type="PANTHER" id="PTHR35121">
    <property type="entry name" value="HOMEODOMAIN PROTEIN 8, PUTATIVE-RELATED"/>
    <property type="match status" value="1"/>
</dbReference>
<dbReference type="AlphaFoldDB" id="A0A438J8N1"/>
<dbReference type="Proteomes" id="UP000288805">
    <property type="component" value="Unassembled WGS sequence"/>
</dbReference>